<sequence>MKIGIIGGTGGMGKGFSLRWSINHDILVGSRDAKRAAQSAEEYTKMAK</sequence>
<evidence type="ECO:0000259" key="1">
    <source>
        <dbReference type="Pfam" id="PF03807"/>
    </source>
</evidence>
<feature type="non-terminal residue" evidence="2">
    <location>
        <position position="48"/>
    </location>
</feature>
<accession>A0A0F8YDL1</accession>
<gene>
    <name evidence="2" type="ORF">LCGC14_2832480</name>
</gene>
<proteinExistence type="predicted"/>
<comment type="caution">
    <text evidence="2">The sequence shown here is derived from an EMBL/GenBank/DDBJ whole genome shotgun (WGS) entry which is preliminary data.</text>
</comment>
<dbReference type="SUPFAM" id="SSF51735">
    <property type="entry name" value="NAD(P)-binding Rossmann-fold domains"/>
    <property type="match status" value="1"/>
</dbReference>
<evidence type="ECO:0000313" key="2">
    <source>
        <dbReference type="EMBL" id="KKK79537.1"/>
    </source>
</evidence>
<dbReference type="InterPro" id="IPR028939">
    <property type="entry name" value="P5C_Rdtase_cat_N"/>
</dbReference>
<dbReference type="InterPro" id="IPR036291">
    <property type="entry name" value="NAD(P)-bd_dom_sf"/>
</dbReference>
<protein>
    <recommendedName>
        <fullName evidence="1">Pyrroline-5-carboxylate reductase catalytic N-terminal domain-containing protein</fullName>
    </recommendedName>
</protein>
<name>A0A0F8YDL1_9ZZZZ</name>
<dbReference type="Gene3D" id="3.40.50.720">
    <property type="entry name" value="NAD(P)-binding Rossmann-like Domain"/>
    <property type="match status" value="1"/>
</dbReference>
<dbReference type="EMBL" id="LAZR01053980">
    <property type="protein sequence ID" value="KKK79537.1"/>
    <property type="molecule type" value="Genomic_DNA"/>
</dbReference>
<feature type="domain" description="Pyrroline-5-carboxylate reductase catalytic N-terminal" evidence="1">
    <location>
        <begin position="2"/>
        <end position="44"/>
    </location>
</feature>
<dbReference type="AlphaFoldDB" id="A0A0F8YDL1"/>
<dbReference type="Pfam" id="PF03807">
    <property type="entry name" value="F420_oxidored"/>
    <property type="match status" value="1"/>
</dbReference>
<reference evidence="2" key="1">
    <citation type="journal article" date="2015" name="Nature">
        <title>Complex archaea that bridge the gap between prokaryotes and eukaryotes.</title>
        <authorList>
            <person name="Spang A."/>
            <person name="Saw J.H."/>
            <person name="Jorgensen S.L."/>
            <person name="Zaremba-Niedzwiedzka K."/>
            <person name="Martijn J."/>
            <person name="Lind A.E."/>
            <person name="van Eijk R."/>
            <person name="Schleper C."/>
            <person name="Guy L."/>
            <person name="Ettema T.J."/>
        </authorList>
    </citation>
    <scope>NUCLEOTIDE SEQUENCE</scope>
</reference>
<organism evidence="2">
    <name type="scientific">marine sediment metagenome</name>
    <dbReference type="NCBI Taxonomy" id="412755"/>
    <lineage>
        <taxon>unclassified sequences</taxon>
        <taxon>metagenomes</taxon>
        <taxon>ecological metagenomes</taxon>
    </lineage>
</organism>